<evidence type="ECO:0008006" key="9">
    <source>
        <dbReference type="Google" id="ProtNLM"/>
    </source>
</evidence>
<comment type="caution">
    <text evidence="8">The sequence shown here is derived from an EMBL/GenBank/DDBJ whole genome shotgun (WGS) entry which is preliminary data.</text>
</comment>
<gene>
    <name evidence="8" type="ORF">S06H3_32546</name>
</gene>
<evidence type="ECO:0000313" key="8">
    <source>
        <dbReference type="EMBL" id="GAI30081.1"/>
    </source>
</evidence>
<dbReference type="EMBL" id="BARV01019360">
    <property type="protein sequence ID" value="GAI30081.1"/>
    <property type="molecule type" value="Genomic_DNA"/>
</dbReference>
<dbReference type="InterPro" id="IPR011050">
    <property type="entry name" value="Pectin_lyase_fold/virulence"/>
</dbReference>
<evidence type="ECO:0000256" key="2">
    <source>
        <dbReference type="ARBA" id="ARBA00004442"/>
    </source>
</evidence>
<dbReference type="GO" id="GO:0009279">
    <property type="term" value="C:cell outer membrane"/>
    <property type="evidence" value="ECO:0007669"/>
    <property type="project" value="UniProtKB-SubCell"/>
</dbReference>
<keyword evidence="4" id="KW-0964">Secreted</keyword>
<evidence type="ECO:0000256" key="4">
    <source>
        <dbReference type="ARBA" id="ARBA00022525"/>
    </source>
</evidence>
<evidence type="ECO:0000256" key="3">
    <source>
        <dbReference type="ARBA" id="ARBA00004613"/>
    </source>
</evidence>
<reference evidence="8" key="1">
    <citation type="journal article" date="2014" name="Front. Microbiol.">
        <title>High frequency of phylogenetically diverse reductive dehalogenase-homologous genes in deep subseafloor sedimentary metagenomes.</title>
        <authorList>
            <person name="Kawai M."/>
            <person name="Futagami T."/>
            <person name="Toyoda A."/>
            <person name="Takaki Y."/>
            <person name="Nishi S."/>
            <person name="Hori S."/>
            <person name="Arai W."/>
            <person name="Tsubouchi T."/>
            <person name="Morono Y."/>
            <person name="Uchiyama I."/>
            <person name="Ito T."/>
            <person name="Fujiyama A."/>
            <person name="Inagaki F."/>
            <person name="Takami H."/>
        </authorList>
    </citation>
    <scope>NUCLEOTIDE SEQUENCE</scope>
    <source>
        <strain evidence="8">Expedition CK06-06</strain>
    </source>
</reference>
<keyword evidence="7" id="KW-0998">Cell outer membrane</keyword>
<evidence type="ECO:0000256" key="1">
    <source>
        <dbReference type="ARBA" id="ARBA00004196"/>
    </source>
</evidence>
<protein>
    <recommendedName>
        <fullName evidence="9">GLUG domain-containing protein</fullName>
    </recommendedName>
</protein>
<dbReference type="NCBIfam" id="TIGR01376">
    <property type="entry name" value="POMP_repeat"/>
    <property type="match status" value="1"/>
</dbReference>
<sequence length="97" mass="9948">MTGNYAQEYGGAIAAQLDCSLNIINCTMSGNSAGRGGAMDLLGITATITNSILWANSPSEITSTSPGRVLVTYSNVKGGWYGQGNIDAEPLFASPGD</sequence>
<keyword evidence="5" id="KW-0732">Signal</keyword>
<keyword evidence="6" id="KW-0472">Membrane</keyword>
<comment type="subcellular location">
    <subcellularLocation>
        <location evidence="1">Cell envelope</location>
    </subcellularLocation>
    <subcellularLocation>
        <location evidence="2">Cell outer membrane</location>
    </subcellularLocation>
    <subcellularLocation>
        <location evidence="3">Secreted</location>
    </subcellularLocation>
</comment>
<evidence type="ECO:0000256" key="7">
    <source>
        <dbReference type="ARBA" id="ARBA00023237"/>
    </source>
</evidence>
<accession>X1NIP4</accession>
<dbReference type="GO" id="GO:0005576">
    <property type="term" value="C:extracellular region"/>
    <property type="evidence" value="ECO:0007669"/>
    <property type="project" value="UniProtKB-SubCell"/>
</dbReference>
<evidence type="ECO:0000256" key="6">
    <source>
        <dbReference type="ARBA" id="ARBA00023136"/>
    </source>
</evidence>
<name>X1NIP4_9ZZZZ</name>
<dbReference type="AlphaFoldDB" id="X1NIP4"/>
<organism evidence="8">
    <name type="scientific">marine sediment metagenome</name>
    <dbReference type="NCBI Taxonomy" id="412755"/>
    <lineage>
        <taxon>unclassified sequences</taxon>
        <taxon>metagenomes</taxon>
        <taxon>ecological metagenomes</taxon>
    </lineage>
</organism>
<feature type="non-terminal residue" evidence="8">
    <location>
        <position position="97"/>
    </location>
</feature>
<evidence type="ECO:0000256" key="5">
    <source>
        <dbReference type="ARBA" id="ARBA00022729"/>
    </source>
</evidence>
<dbReference type="InterPro" id="IPR003368">
    <property type="entry name" value="POMP_repeat"/>
</dbReference>
<dbReference type="SUPFAM" id="SSF51126">
    <property type="entry name" value="Pectin lyase-like"/>
    <property type="match status" value="1"/>
</dbReference>
<proteinExistence type="predicted"/>